<sequence>MEGIKQMVLPGTIWIAIGLLIVLLLFDILSPKTLQEGFVIMVGKQPIKVIDDSGNYFSTFFPKRGDVGPQKEEKGYIQDPRYFNGYVDVQRLGFTHDYCRVITPGLMDDTFVACALSGTNGTPTTSYKSQTVKQGLKLSRDDYMRDIYNENRYAYCRILKKDTSFQPLCLRAKEFGFGDKDEVDPNPPENIVELLEFYDGCVSWLRLYDDMVDYTKNLIVSKAGGISIPEEPNPSVTNGVSFNGIDQFIRISDNPDLTLGRVIHLRNVRAFSVWAYYDSFANNSHIFDFGNGAGDGNIFLGILGSGDPEGNTNEERPLLCGNQQNTLPNYPQKGGPKACLETTPQNLMLLKANVNEYECNIFDVPPDYSQIQESQKKIESKPTRATLLYEIWDGKQRKMRIKVNKVIPLKKWVHIAITAKTNDSYRPDVAVYINGTQVFVEPSGHLPQTKGSTNNYLGKSNWSNQTSRYELRDELFNGKIFDFRMYNSILSEPKIKKTIVWGQNKLGIN</sequence>
<evidence type="ECO:0008006" key="3">
    <source>
        <dbReference type="Google" id="ProtNLM"/>
    </source>
</evidence>
<keyword evidence="1" id="KW-0472">Membrane</keyword>
<evidence type="ECO:0000313" key="2">
    <source>
        <dbReference type="EMBL" id="QHT91453.1"/>
    </source>
</evidence>
<accession>A0A6C0IIU0</accession>
<dbReference type="AlphaFoldDB" id="A0A6C0IIU0"/>
<keyword evidence="1" id="KW-1133">Transmembrane helix</keyword>
<dbReference type="SUPFAM" id="SSF49899">
    <property type="entry name" value="Concanavalin A-like lectins/glucanases"/>
    <property type="match status" value="2"/>
</dbReference>
<organism evidence="2">
    <name type="scientific">viral metagenome</name>
    <dbReference type="NCBI Taxonomy" id="1070528"/>
    <lineage>
        <taxon>unclassified sequences</taxon>
        <taxon>metagenomes</taxon>
        <taxon>organismal metagenomes</taxon>
    </lineage>
</organism>
<evidence type="ECO:0000256" key="1">
    <source>
        <dbReference type="SAM" id="Phobius"/>
    </source>
</evidence>
<dbReference type="Gene3D" id="2.60.120.200">
    <property type="match status" value="1"/>
</dbReference>
<dbReference type="Pfam" id="PF13385">
    <property type="entry name" value="Laminin_G_3"/>
    <property type="match status" value="1"/>
</dbReference>
<protein>
    <recommendedName>
        <fullName evidence="3">LamG domain-containing protein</fullName>
    </recommendedName>
</protein>
<proteinExistence type="predicted"/>
<reference evidence="2" key="1">
    <citation type="journal article" date="2020" name="Nature">
        <title>Giant virus diversity and host interactions through global metagenomics.</title>
        <authorList>
            <person name="Schulz F."/>
            <person name="Roux S."/>
            <person name="Paez-Espino D."/>
            <person name="Jungbluth S."/>
            <person name="Walsh D.A."/>
            <person name="Denef V.J."/>
            <person name="McMahon K.D."/>
            <person name="Konstantinidis K.T."/>
            <person name="Eloe-Fadrosh E.A."/>
            <person name="Kyrpides N.C."/>
            <person name="Woyke T."/>
        </authorList>
    </citation>
    <scope>NUCLEOTIDE SEQUENCE</scope>
    <source>
        <strain evidence="2">GVMAG-M-3300023184-77</strain>
    </source>
</reference>
<keyword evidence="1" id="KW-0812">Transmembrane</keyword>
<dbReference type="EMBL" id="MN740165">
    <property type="protein sequence ID" value="QHT91453.1"/>
    <property type="molecule type" value="Genomic_DNA"/>
</dbReference>
<dbReference type="InterPro" id="IPR013320">
    <property type="entry name" value="ConA-like_dom_sf"/>
</dbReference>
<feature type="transmembrane region" description="Helical" evidence="1">
    <location>
        <begin position="7"/>
        <end position="26"/>
    </location>
</feature>
<name>A0A6C0IIU0_9ZZZZ</name>